<evidence type="ECO:0000313" key="2">
    <source>
        <dbReference type="EMBL" id="MBT2135365.1"/>
    </source>
</evidence>
<dbReference type="Proteomes" id="UP000811255">
    <property type="component" value="Unassembled WGS sequence"/>
</dbReference>
<reference evidence="2 3" key="1">
    <citation type="submission" date="2021-05" db="EMBL/GenBank/DDBJ databases">
        <title>Croceibacterium sp. LX-88 genome sequence.</title>
        <authorList>
            <person name="Luo X."/>
        </authorList>
    </citation>
    <scope>NUCLEOTIDE SEQUENCE [LARGE SCALE GENOMIC DNA]</scope>
    <source>
        <strain evidence="2 3">LX-88</strain>
    </source>
</reference>
<feature type="transmembrane region" description="Helical" evidence="1">
    <location>
        <begin position="47"/>
        <end position="73"/>
    </location>
</feature>
<comment type="caution">
    <text evidence="2">The sequence shown here is derived from an EMBL/GenBank/DDBJ whole genome shotgun (WGS) entry which is preliminary data.</text>
</comment>
<feature type="transmembrane region" description="Helical" evidence="1">
    <location>
        <begin position="225"/>
        <end position="249"/>
    </location>
</feature>
<feature type="transmembrane region" description="Helical" evidence="1">
    <location>
        <begin position="315"/>
        <end position="338"/>
    </location>
</feature>
<gene>
    <name evidence="2" type="ORF">KK137_13585</name>
</gene>
<dbReference type="RefSeq" id="WP_214537077.1">
    <property type="nucleotide sequence ID" value="NZ_JAHFVK010000002.1"/>
</dbReference>
<keyword evidence="1" id="KW-1133">Transmembrane helix</keyword>
<feature type="transmembrane region" description="Helical" evidence="1">
    <location>
        <begin position="344"/>
        <end position="366"/>
    </location>
</feature>
<evidence type="ECO:0000256" key="1">
    <source>
        <dbReference type="SAM" id="Phobius"/>
    </source>
</evidence>
<feature type="transmembrane region" description="Helical" evidence="1">
    <location>
        <begin position="16"/>
        <end position="35"/>
    </location>
</feature>
<keyword evidence="1" id="KW-0812">Transmembrane</keyword>
<keyword evidence="3" id="KW-1185">Reference proteome</keyword>
<dbReference type="EMBL" id="JAHFVK010000002">
    <property type="protein sequence ID" value="MBT2135365.1"/>
    <property type="molecule type" value="Genomic_DNA"/>
</dbReference>
<feature type="transmembrane region" description="Helical" evidence="1">
    <location>
        <begin position="154"/>
        <end position="175"/>
    </location>
</feature>
<dbReference type="InterPro" id="IPR038728">
    <property type="entry name" value="YkvI-like"/>
</dbReference>
<sequence length="380" mass="40747">MSGEARSGGPSWFQRYLLPGLAFKALVIGGGYATGREIAEFFLPSGPWGGLAAIALATLLFSAGCALTFLFALTTRSLEYQSFFKALLGRGWVAWEITYILFVILILAVYGAAAGEIGVALFAAPNLVGTFLLMAGIVLAVMYGNKSVERLFEWVSYLLYGVYALFFVLAFSSFGGRIVDAFSAPSHSGGWPLSGATYFSYNIIGAIVVLPVVRHLTSRRDAIIAGAICGPLAMLPALLFFTAAVAFYPEIMDATLPSDFLLQRLGSPLFHYLFQLMVFSALLESGASAVHAFNERVDQAWKRRHGAPLGPARRTVLTLVLLVLCMFLASAVGLVDLIGSGYRGLAFILLAIYVLPLATIGLVRILKKSNLGDNDGLQAS</sequence>
<dbReference type="PANTHER" id="PTHR37814:SF1">
    <property type="entry name" value="MEMBRANE PROTEIN"/>
    <property type="match status" value="1"/>
</dbReference>
<feature type="transmembrane region" description="Helical" evidence="1">
    <location>
        <begin position="195"/>
        <end position="213"/>
    </location>
</feature>
<evidence type="ECO:0008006" key="4">
    <source>
        <dbReference type="Google" id="ProtNLM"/>
    </source>
</evidence>
<organism evidence="2 3">
    <name type="scientific">Croceibacterium selenioxidans</name>
    <dbReference type="NCBI Taxonomy" id="2838833"/>
    <lineage>
        <taxon>Bacteria</taxon>
        <taxon>Pseudomonadati</taxon>
        <taxon>Pseudomonadota</taxon>
        <taxon>Alphaproteobacteria</taxon>
        <taxon>Sphingomonadales</taxon>
        <taxon>Erythrobacteraceae</taxon>
        <taxon>Croceibacterium</taxon>
    </lineage>
</organism>
<feature type="transmembrane region" description="Helical" evidence="1">
    <location>
        <begin position="269"/>
        <end position="294"/>
    </location>
</feature>
<feature type="transmembrane region" description="Helical" evidence="1">
    <location>
        <begin position="93"/>
        <end position="113"/>
    </location>
</feature>
<keyword evidence="1" id="KW-0472">Membrane</keyword>
<dbReference type="PANTHER" id="PTHR37814">
    <property type="entry name" value="CONSERVED MEMBRANE PROTEIN"/>
    <property type="match status" value="1"/>
</dbReference>
<proteinExistence type="predicted"/>
<protein>
    <recommendedName>
        <fullName evidence="4">Membrane protein YkvI</fullName>
    </recommendedName>
</protein>
<feature type="transmembrane region" description="Helical" evidence="1">
    <location>
        <begin position="119"/>
        <end position="142"/>
    </location>
</feature>
<name>A0ABS5W6I7_9SPHN</name>
<evidence type="ECO:0000313" key="3">
    <source>
        <dbReference type="Proteomes" id="UP000811255"/>
    </source>
</evidence>
<accession>A0ABS5W6I7</accession>